<gene>
    <name evidence="1" type="ORF">DFJ65_2811</name>
</gene>
<dbReference type="Proteomes" id="UP000256253">
    <property type="component" value="Unassembled WGS sequence"/>
</dbReference>
<keyword evidence="2" id="KW-1185">Reference proteome</keyword>
<comment type="caution">
    <text evidence="1">The sequence shown here is derived from an EMBL/GenBank/DDBJ whole genome shotgun (WGS) entry which is preliminary data.</text>
</comment>
<evidence type="ECO:0000313" key="2">
    <source>
        <dbReference type="Proteomes" id="UP000256253"/>
    </source>
</evidence>
<reference evidence="1 2" key="1">
    <citation type="submission" date="2018-08" db="EMBL/GenBank/DDBJ databases">
        <title>Sequencing the genomes of 1000 actinobacteria strains.</title>
        <authorList>
            <person name="Klenk H.-P."/>
        </authorList>
    </citation>
    <scope>NUCLEOTIDE SEQUENCE [LARGE SCALE GENOMIC DNA]</scope>
    <source>
        <strain evidence="1 2">DSM 22967</strain>
    </source>
</reference>
<protein>
    <submittedName>
        <fullName evidence="1">Uncharacterized protein</fullName>
    </submittedName>
</protein>
<dbReference type="EMBL" id="QTUA01000001">
    <property type="protein sequence ID" value="REF31730.1"/>
    <property type="molecule type" value="Genomic_DNA"/>
</dbReference>
<accession>A0A3D9UUV3</accession>
<organism evidence="1 2">
    <name type="scientific">Calidifontibacter indicus</name>
    <dbReference type="NCBI Taxonomy" id="419650"/>
    <lineage>
        <taxon>Bacteria</taxon>
        <taxon>Bacillati</taxon>
        <taxon>Actinomycetota</taxon>
        <taxon>Actinomycetes</taxon>
        <taxon>Micrococcales</taxon>
        <taxon>Dermacoccaceae</taxon>
        <taxon>Calidifontibacter</taxon>
    </lineage>
</organism>
<name>A0A3D9UUV3_9MICO</name>
<sequence>MQQMLGPTTMYTRQTCTNGTLEAYARYECMAMFDTFRGQTPPSRRQCAAPTTHALWETCTRVYGYDQTGPEPGVPTPAQCLNPQSHAQYEQCVSLYSASRTGRDPDTPPNAVHPQICWSWAQGTLDYELTAAQQQYCRDNP</sequence>
<dbReference type="AlphaFoldDB" id="A0A3D9UUV3"/>
<evidence type="ECO:0000313" key="1">
    <source>
        <dbReference type="EMBL" id="REF31730.1"/>
    </source>
</evidence>
<proteinExistence type="predicted"/>